<evidence type="ECO:0008006" key="9">
    <source>
        <dbReference type="Google" id="ProtNLM"/>
    </source>
</evidence>
<dbReference type="SMART" id="SM00288">
    <property type="entry name" value="VHS"/>
    <property type="match status" value="1"/>
</dbReference>
<protein>
    <recommendedName>
        <fullName evidence="9">TOM1-like protein 2</fullName>
    </recommendedName>
</protein>
<sequence length="461" mass="51322">MATLLSQLGVGGNPFSTAVGQRIEQATDGSLASENWALNMEICDVINETDEGPKDALRAIRKRLLQNAGKNYTVVMFTLTVLETCVKNCGKRFQLLATQKDFVQDLVKLIGPKNDPPTAVQEKVLSLIQSWAETFRSNPEMQGVVQVYNDLKQKGIEFPPSDLDTMAPIITPSRSVPVQPPTQHQTHEPLPQEPDATTIHPHQIDKLKKELEIVRGNMRVFGEMLTELVPGKEHQNDLELLQDLCKTCQHMQTRIVELIDRVGNEKITEDLLQVNDELNNLFLRYERFEKKRAAMANAPVSELALDSKPLMIEKPLIDLEESTPISQQLQGLDLNKVDGASAVIESNSVSAVDEFDMLAQSRTLEKHVQMAAGSNVGDSLAAEAIPVPEFTRDQDFLEVARWLEEKPEDAQAEPFPEFDRFLATRAAAAERLPTINPAATPSSNNLEKEREDAKSLSPMKS</sequence>
<dbReference type="PROSITE" id="PS50179">
    <property type="entry name" value="VHS"/>
    <property type="match status" value="1"/>
</dbReference>
<feature type="domain" description="GAT" evidence="6">
    <location>
        <begin position="202"/>
        <end position="290"/>
    </location>
</feature>
<evidence type="ECO:0000256" key="2">
    <source>
        <dbReference type="ARBA" id="ARBA00022448"/>
    </source>
</evidence>
<keyword evidence="3" id="KW-0653">Protein transport</keyword>
<dbReference type="Gene3D" id="1.25.40.90">
    <property type="match status" value="1"/>
</dbReference>
<dbReference type="InterPro" id="IPR002014">
    <property type="entry name" value="VHS_dom"/>
</dbReference>
<dbReference type="CDD" id="cd14233">
    <property type="entry name" value="GAT_TOM1_like"/>
    <property type="match status" value="1"/>
</dbReference>
<dbReference type="SUPFAM" id="SSF48464">
    <property type="entry name" value="ENTH/VHS domain"/>
    <property type="match status" value="1"/>
</dbReference>
<dbReference type="GO" id="GO:0005768">
    <property type="term" value="C:endosome"/>
    <property type="evidence" value="ECO:0007669"/>
    <property type="project" value="TreeGrafter"/>
</dbReference>
<evidence type="ECO:0000259" key="5">
    <source>
        <dbReference type="PROSITE" id="PS50179"/>
    </source>
</evidence>
<dbReference type="GO" id="GO:0035091">
    <property type="term" value="F:phosphatidylinositol binding"/>
    <property type="evidence" value="ECO:0007669"/>
    <property type="project" value="InterPro"/>
</dbReference>
<evidence type="ECO:0000256" key="3">
    <source>
        <dbReference type="ARBA" id="ARBA00022927"/>
    </source>
</evidence>
<dbReference type="PANTHER" id="PTHR13856:SF137">
    <property type="entry name" value="GH05942P"/>
    <property type="match status" value="1"/>
</dbReference>
<dbReference type="PANTHER" id="PTHR13856">
    <property type="entry name" value="VHS DOMAIN CONTAINING PROTEIN FAMILY"/>
    <property type="match status" value="1"/>
</dbReference>
<dbReference type="Gene3D" id="1.20.58.160">
    <property type="match status" value="1"/>
</dbReference>
<evidence type="ECO:0000256" key="4">
    <source>
        <dbReference type="SAM" id="MobiDB-lite"/>
    </source>
</evidence>
<keyword evidence="2" id="KW-0813">Transport</keyword>
<dbReference type="PROSITE" id="PS50909">
    <property type="entry name" value="GAT"/>
    <property type="match status" value="1"/>
</dbReference>
<comment type="similarity">
    <text evidence="1">Belongs to the TOM1 family.</text>
</comment>
<dbReference type="AlphaFoldDB" id="A0AAV1Z7E6"/>
<dbReference type="GO" id="GO:0030276">
    <property type="term" value="F:clathrin binding"/>
    <property type="evidence" value="ECO:0007669"/>
    <property type="project" value="TreeGrafter"/>
</dbReference>
<keyword evidence="8" id="KW-1185">Reference proteome</keyword>
<dbReference type="EMBL" id="CAXIEN010000022">
    <property type="protein sequence ID" value="CAL1266229.1"/>
    <property type="molecule type" value="Genomic_DNA"/>
</dbReference>
<evidence type="ECO:0000256" key="1">
    <source>
        <dbReference type="ARBA" id="ARBA00007708"/>
    </source>
</evidence>
<dbReference type="Proteomes" id="UP001497382">
    <property type="component" value="Unassembled WGS sequence"/>
</dbReference>
<dbReference type="SUPFAM" id="SSF89009">
    <property type="entry name" value="GAT-like domain"/>
    <property type="match status" value="1"/>
</dbReference>
<feature type="region of interest" description="Disordered" evidence="4">
    <location>
        <begin position="175"/>
        <end position="198"/>
    </location>
</feature>
<name>A0AAV1Z7E6_9ARAC</name>
<dbReference type="InterPro" id="IPR038425">
    <property type="entry name" value="GAT_sf"/>
</dbReference>
<evidence type="ECO:0000259" key="6">
    <source>
        <dbReference type="PROSITE" id="PS50909"/>
    </source>
</evidence>
<dbReference type="InterPro" id="IPR008942">
    <property type="entry name" value="ENTH_VHS"/>
</dbReference>
<dbReference type="GO" id="GO:0015031">
    <property type="term" value="P:protein transport"/>
    <property type="evidence" value="ECO:0007669"/>
    <property type="project" value="UniProtKB-KW"/>
</dbReference>
<dbReference type="PIRSF" id="PIRSF036948">
    <property type="entry name" value="TOM1"/>
    <property type="match status" value="1"/>
</dbReference>
<dbReference type="InterPro" id="IPR014645">
    <property type="entry name" value="TOM1"/>
</dbReference>
<organism evidence="7 8">
    <name type="scientific">Larinioides sclopetarius</name>
    <dbReference type="NCBI Taxonomy" id="280406"/>
    <lineage>
        <taxon>Eukaryota</taxon>
        <taxon>Metazoa</taxon>
        <taxon>Ecdysozoa</taxon>
        <taxon>Arthropoda</taxon>
        <taxon>Chelicerata</taxon>
        <taxon>Arachnida</taxon>
        <taxon>Araneae</taxon>
        <taxon>Araneomorphae</taxon>
        <taxon>Entelegynae</taxon>
        <taxon>Araneoidea</taxon>
        <taxon>Araneidae</taxon>
        <taxon>Larinioides</taxon>
    </lineage>
</organism>
<dbReference type="Pfam" id="PF03127">
    <property type="entry name" value="GAT"/>
    <property type="match status" value="1"/>
</dbReference>
<comment type="caution">
    <text evidence="7">The sequence shown here is derived from an EMBL/GenBank/DDBJ whole genome shotgun (WGS) entry which is preliminary data.</text>
</comment>
<feature type="region of interest" description="Disordered" evidence="4">
    <location>
        <begin position="430"/>
        <end position="461"/>
    </location>
</feature>
<dbReference type="CDD" id="cd03565">
    <property type="entry name" value="VHS_Tom1_like"/>
    <property type="match status" value="1"/>
</dbReference>
<evidence type="ECO:0000313" key="7">
    <source>
        <dbReference type="EMBL" id="CAL1266229.1"/>
    </source>
</evidence>
<proteinExistence type="inferred from homology"/>
<dbReference type="InterPro" id="IPR004152">
    <property type="entry name" value="GAT_dom"/>
</dbReference>
<gene>
    <name evidence="7" type="ORF">LARSCL_LOCUS2983</name>
</gene>
<dbReference type="GO" id="GO:0016020">
    <property type="term" value="C:membrane"/>
    <property type="evidence" value="ECO:0007669"/>
    <property type="project" value="TreeGrafter"/>
</dbReference>
<dbReference type="GO" id="GO:0043130">
    <property type="term" value="F:ubiquitin binding"/>
    <property type="evidence" value="ECO:0007669"/>
    <property type="project" value="InterPro"/>
</dbReference>
<evidence type="ECO:0000313" key="8">
    <source>
        <dbReference type="Proteomes" id="UP001497382"/>
    </source>
</evidence>
<dbReference type="GO" id="GO:0007165">
    <property type="term" value="P:signal transduction"/>
    <property type="evidence" value="ECO:0007669"/>
    <property type="project" value="TreeGrafter"/>
</dbReference>
<reference evidence="7 8" key="1">
    <citation type="submission" date="2024-04" db="EMBL/GenBank/DDBJ databases">
        <authorList>
            <person name="Rising A."/>
            <person name="Reimegard J."/>
            <person name="Sonavane S."/>
            <person name="Akerstrom W."/>
            <person name="Nylinder S."/>
            <person name="Hedman E."/>
            <person name="Kallberg Y."/>
        </authorList>
    </citation>
    <scope>NUCLEOTIDE SEQUENCE [LARGE SCALE GENOMIC DNA]</scope>
</reference>
<accession>A0AAV1Z7E6</accession>
<feature type="domain" description="VHS" evidence="5">
    <location>
        <begin position="26"/>
        <end position="159"/>
    </location>
</feature>
<feature type="compositionally biased region" description="Polar residues" evidence="4">
    <location>
        <begin position="175"/>
        <end position="184"/>
    </location>
</feature>
<dbReference type="Pfam" id="PF00790">
    <property type="entry name" value="VHS"/>
    <property type="match status" value="1"/>
</dbReference>